<name>A0A1Y2KZU0_9PROT</name>
<keyword evidence="7 8" id="KW-0472">Membrane</keyword>
<dbReference type="RefSeq" id="WP_085583307.1">
    <property type="nucleotide sequence ID" value="NZ_JFKA01000005.1"/>
</dbReference>
<proteinExistence type="inferred from homology"/>
<evidence type="ECO:0000259" key="9">
    <source>
        <dbReference type="Pfam" id="PF02687"/>
    </source>
</evidence>
<dbReference type="EMBL" id="JFKA01000005">
    <property type="protein sequence ID" value="OSQ37948.1"/>
    <property type="molecule type" value="Genomic_DNA"/>
</dbReference>
<evidence type="ECO:0000256" key="3">
    <source>
        <dbReference type="ARBA" id="ARBA00022448"/>
    </source>
</evidence>
<feature type="domain" description="ABC3 transporter permease C-terminal" evidence="9">
    <location>
        <begin position="276"/>
        <end position="409"/>
    </location>
</feature>
<reference evidence="11 12" key="1">
    <citation type="submission" date="2014-03" db="EMBL/GenBank/DDBJ databases">
        <title>The draft genome sequence of Thalassospira mesophila JCM 18969.</title>
        <authorList>
            <person name="Lai Q."/>
            <person name="Shao Z."/>
        </authorList>
    </citation>
    <scope>NUCLEOTIDE SEQUENCE [LARGE SCALE GENOMIC DNA]</scope>
    <source>
        <strain evidence="11 12">JCM 18969</strain>
    </source>
</reference>
<keyword evidence="12" id="KW-1185">Reference proteome</keyword>
<dbReference type="GO" id="GO:0098797">
    <property type="term" value="C:plasma membrane protein complex"/>
    <property type="evidence" value="ECO:0007669"/>
    <property type="project" value="TreeGrafter"/>
</dbReference>
<dbReference type="InterPro" id="IPR011925">
    <property type="entry name" value="LolCE_TM"/>
</dbReference>
<protein>
    <submittedName>
        <fullName evidence="11">Multidrug ABC transporter substrate-binding protein</fullName>
    </submittedName>
</protein>
<evidence type="ECO:0000256" key="6">
    <source>
        <dbReference type="ARBA" id="ARBA00022989"/>
    </source>
</evidence>
<keyword evidence="4" id="KW-1003">Cell membrane</keyword>
<keyword evidence="5 8" id="KW-0812">Transmembrane</keyword>
<evidence type="ECO:0000259" key="10">
    <source>
        <dbReference type="Pfam" id="PF12704"/>
    </source>
</evidence>
<evidence type="ECO:0000256" key="5">
    <source>
        <dbReference type="ARBA" id="ARBA00022692"/>
    </source>
</evidence>
<feature type="domain" description="MacB-like periplasmic core" evidence="10">
    <location>
        <begin position="29"/>
        <end position="242"/>
    </location>
</feature>
<dbReference type="NCBIfam" id="TIGR02212">
    <property type="entry name" value="lolCE"/>
    <property type="match status" value="1"/>
</dbReference>
<comment type="caution">
    <text evidence="11">The sequence shown here is derived from an EMBL/GenBank/DDBJ whole genome shotgun (WGS) entry which is preliminary data.</text>
</comment>
<gene>
    <name evidence="11" type="ORF">TMES_13300</name>
</gene>
<dbReference type="PANTHER" id="PTHR30489:SF0">
    <property type="entry name" value="LIPOPROTEIN-RELEASING SYSTEM TRANSMEMBRANE PROTEIN LOLE"/>
    <property type="match status" value="1"/>
</dbReference>
<feature type="transmembrane region" description="Helical" evidence="8">
    <location>
        <begin position="317"/>
        <end position="343"/>
    </location>
</feature>
<evidence type="ECO:0000313" key="12">
    <source>
        <dbReference type="Proteomes" id="UP000193391"/>
    </source>
</evidence>
<evidence type="ECO:0000256" key="1">
    <source>
        <dbReference type="ARBA" id="ARBA00004651"/>
    </source>
</evidence>
<keyword evidence="3" id="KW-0813">Transport</keyword>
<dbReference type="GO" id="GO:0042953">
    <property type="term" value="P:lipoprotein transport"/>
    <property type="evidence" value="ECO:0007669"/>
    <property type="project" value="InterPro"/>
</dbReference>
<dbReference type="GO" id="GO:0044874">
    <property type="term" value="P:lipoprotein localization to outer membrane"/>
    <property type="evidence" value="ECO:0007669"/>
    <property type="project" value="TreeGrafter"/>
</dbReference>
<keyword evidence="6 8" id="KW-1133">Transmembrane helix</keyword>
<dbReference type="OrthoDB" id="9808461at2"/>
<comment type="similarity">
    <text evidence="2">Belongs to the ABC-4 integral membrane protein family. LolC/E subfamily.</text>
</comment>
<accession>A0A1Y2KZU0</accession>
<dbReference type="Pfam" id="PF12704">
    <property type="entry name" value="MacB_PCD"/>
    <property type="match status" value="1"/>
</dbReference>
<dbReference type="InterPro" id="IPR025857">
    <property type="entry name" value="MacB_PCD"/>
</dbReference>
<sequence>MFSPFERMVAFRYLRPRRQEGFVSVIAIFSLLGIMLGVATLIIVMSVMNGFRAELLSRILGLNGHISVYAQDPDGLPNYDEIEKKIVETGNVMLVNPIVEGQVMASKSGRATGAIVRGMLPDDIVKRDTLADNIVFGSLKDFKGDDAIIMGARLAMKLGLGVGDTVNLISPKGKVTAFGSVPRMRSYHVVALFDIGMYEYDSGFIFMPMQAAQTYFQMPGKISNFEIVLNDPSRLSGTMDDLLQNLRGENLRLVNWQQSNSNFFNALQVERNVMFLILTLIILVAAFNIISGMVMLVKDKGRDIAILRTMGATRSSVLKIFFLTGASIGVLGTLSGLLLGVLFCENIESIRQFIQSLTGADLFNAEIYFLSQLPADLDVNEVVLVCVMSLGLSFLATIYPAWRASRLDPVEALRYE</sequence>
<evidence type="ECO:0000256" key="4">
    <source>
        <dbReference type="ARBA" id="ARBA00022475"/>
    </source>
</evidence>
<organism evidence="11 12">
    <name type="scientific">Thalassospira mesophila</name>
    <dbReference type="NCBI Taxonomy" id="1293891"/>
    <lineage>
        <taxon>Bacteria</taxon>
        <taxon>Pseudomonadati</taxon>
        <taxon>Pseudomonadota</taxon>
        <taxon>Alphaproteobacteria</taxon>
        <taxon>Rhodospirillales</taxon>
        <taxon>Thalassospiraceae</taxon>
        <taxon>Thalassospira</taxon>
    </lineage>
</organism>
<dbReference type="InterPro" id="IPR051447">
    <property type="entry name" value="Lipoprotein-release_system"/>
</dbReference>
<comment type="subcellular location">
    <subcellularLocation>
        <location evidence="1">Cell membrane</location>
        <topology evidence="1">Multi-pass membrane protein</topology>
    </subcellularLocation>
</comment>
<evidence type="ECO:0000256" key="7">
    <source>
        <dbReference type="ARBA" id="ARBA00023136"/>
    </source>
</evidence>
<evidence type="ECO:0000256" key="2">
    <source>
        <dbReference type="ARBA" id="ARBA00005236"/>
    </source>
</evidence>
<dbReference type="STRING" id="1293891.TMES_13300"/>
<dbReference type="Pfam" id="PF02687">
    <property type="entry name" value="FtsX"/>
    <property type="match status" value="1"/>
</dbReference>
<dbReference type="InterPro" id="IPR003838">
    <property type="entry name" value="ABC3_permease_C"/>
</dbReference>
<evidence type="ECO:0000256" key="8">
    <source>
        <dbReference type="SAM" id="Phobius"/>
    </source>
</evidence>
<feature type="transmembrane region" description="Helical" evidence="8">
    <location>
        <begin position="273"/>
        <end position="297"/>
    </location>
</feature>
<dbReference type="PANTHER" id="PTHR30489">
    <property type="entry name" value="LIPOPROTEIN-RELEASING SYSTEM TRANSMEMBRANE PROTEIN LOLE"/>
    <property type="match status" value="1"/>
</dbReference>
<feature type="transmembrane region" description="Helical" evidence="8">
    <location>
        <begin position="21"/>
        <end position="48"/>
    </location>
</feature>
<dbReference type="AlphaFoldDB" id="A0A1Y2KZU0"/>
<evidence type="ECO:0000313" key="11">
    <source>
        <dbReference type="EMBL" id="OSQ37948.1"/>
    </source>
</evidence>
<feature type="transmembrane region" description="Helical" evidence="8">
    <location>
        <begin position="382"/>
        <end position="402"/>
    </location>
</feature>
<dbReference type="Proteomes" id="UP000193391">
    <property type="component" value="Unassembled WGS sequence"/>
</dbReference>